<protein>
    <submittedName>
        <fullName evidence="4">Uncharacterized protein</fullName>
    </submittedName>
</protein>
<keyword evidence="2" id="KW-1133">Transmembrane helix</keyword>
<dbReference type="EMBL" id="CAJOBE010005751">
    <property type="protein sequence ID" value="CAF3983970.1"/>
    <property type="molecule type" value="Genomic_DNA"/>
</dbReference>
<evidence type="ECO:0000256" key="2">
    <source>
        <dbReference type="SAM" id="Phobius"/>
    </source>
</evidence>
<evidence type="ECO:0000256" key="3">
    <source>
        <dbReference type="SAM" id="SignalP"/>
    </source>
</evidence>
<evidence type="ECO:0000256" key="1">
    <source>
        <dbReference type="SAM" id="MobiDB-lite"/>
    </source>
</evidence>
<keyword evidence="2" id="KW-0472">Membrane</keyword>
<gene>
    <name evidence="4" type="ORF">FNK824_LOCUS25025</name>
</gene>
<sequence>MHVSDAIIGLLLSLIFCNCQNDLSSVDTTTFISSRISIDLSQSNVAYLNETEPTLNNTDTSNWIEIVTTTATSTENVTTTSTTTVIITSTSARINETAHSKTPSVMNTTSTPPQNTVKPTTPSAKPNLGLILGLSLGLGLPFLIVTMLTSSESLTALKPLRIAFYKNDKGTAPSRTIETVRNNQFHSFRNQSSPNTRLSTLRDIDTSTDYLREAPTSVNGSIDDKYFTITIPFNITLYNTTTTSVTITINGVICLRSCSTTFIETAFPTSAFSDATILTYWNDLYIYANASQGIYYKKQGNTPKRNFITEYHCSHYQQSTDYYNFQVIFFENMPGVVQFIYYEVIDEGASATVGVQGNEAKQ</sequence>
<proteinExistence type="predicted"/>
<feature type="transmembrane region" description="Helical" evidence="2">
    <location>
        <begin position="128"/>
        <end position="148"/>
    </location>
</feature>
<evidence type="ECO:0000313" key="4">
    <source>
        <dbReference type="EMBL" id="CAF3983970.1"/>
    </source>
</evidence>
<feature type="compositionally biased region" description="Polar residues" evidence="1">
    <location>
        <begin position="100"/>
        <end position="122"/>
    </location>
</feature>
<comment type="caution">
    <text evidence="4">The sequence shown here is derived from an EMBL/GenBank/DDBJ whole genome shotgun (WGS) entry which is preliminary data.</text>
</comment>
<evidence type="ECO:0000313" key="5">
    <source>
        <dbReference type="Proteomes" id="UP000663874"/>
    </source>
</evidence>
<keyword evidence="3" id="KW-0732">Signal</keyword>
<dbReference type="Proteomes" id="UP000663874">
    <property type="component" value="Unassembled WGS sequence"/>
</dbReference>
<feature type="chain" id="PRO_5032463830" evidence="3">
    <location>
        <begin position="20"/>
        <end position="362"/>
    </location>
</feature>
<feature type="signal peptide" evidence="3">
    <location>
        <begin position="1"/>
        <end position="19"/>
    </location>
</feature>
<organism evidence="4 5">
    <name type="scientific">Rotaria sordida</name>
    <dbReference type="NCBI Taxonomy" id="392033"/>
    <lineage>
        <taxon>Eukaryota</taxon>
        <taxon>Metazoa</taxon>
        <taxon>Spiralia</taxon>
        <taxon>Gnathifera</taxon>
        <taxon>Rotifera</taxon>
        <taxon>Eurotatoria</taxon>
        <taxon>Bdelloidea</taxon>
        <taxon>Philodinida</taxon>
        <taxon>Philodinidae</taxon>
        <taxon>Rotaria</taxon>
    </lineage>
</organism>
<accession>A0A819MTM8</accession>
<name>A0A819MTM8_9BILA</name>
<dbReference type="AlphaFoldDB" id="A0A819MTM8"/>
<reference evidence="4" key="1">
    <citation type="submission" date="2021-02" db="EMBL/GenBank/DDBJ databases">
        <authorList>
            <person name="Nowell W R."/>
        </authorList>
    </citation>
    <scope>NUCLEOTIDE SEQUENCE</scope>
</reference>
<keyword evidence="2" id="KW-0812">Transmembrane</keyword>
<feature type="region of interest" description="Disordered" evidence="1">
    <location>
        <begin position="98"/>
        <end position="122"/>
    </location>
</feature>